<comment type="caution">
    <text evidence="12">The sequence shown here is derived from an EMBL/GenBank/DDBJ whole genome shotgun (WGS) entry which is preliminary data.</text>
</comment>
<dbReference type="Pfam" id="PF00481">
    <property type="entry name" value="PP2C"/>
    <property type="match status" value="2"/>
</dbReference>
<feature type="region of interest" description="Disordered" evidence="10">
    <location>
        <begin position="47"/>
        <end position="74"/>
    </location>
</feature>
<dbReference type="EMBL" id="QGKW02001940">
    <property type="protein sequence ID" value="KAF2556658.1"/>
    <property type="molecule type" value="Genomic_DNA"/>
</dbReference>
<dbReference type="PROSITE" id="PS51746">
    <property type="entry name" value="PPM_2"/>
    <property type="match status" value="1"/>
</dbReference>
<dbReference type="FunFam" id="3.60.40.10:FF:000291">
    <property type="entry name" value="Protein phosphatase 2C 50"/>
    <property type="match status" value="2"/>
</dbReference>
<evidence type="ECO:0000256" key="5">
    <source>
        <dbReference type="ARBA" id="ARBA00022801"/>
    </source>
</evidence>
<evidence type="ECO:0000256" key="4">
    <source>
        <dbReference type="ARBA" id="ARBA00022723"/>
    </source>
</evidence>
<name>A0A8S9HMZ1_BRACR</name>
<keyword evidence="8" id="KW-0464">Manganese</keyword>
<dbReference type="PANTHER" id="PTHR47992">
    <property type="entry name" value="PROTEIN PHOSPHATASE"/>
    <property type="match status" value="1"/>
</dbReference>
<dbReference type="GO" id="GO:0004722">
    <property type="term" value="F:protein serine/threonine phosphatase activity"/>
    <property type="evidence" value="ECO:0007669"/>
    <property type="project" value="UniProtKB-EC"/>
</dbReference>
<evidence type="ECO:0000256" key="9">
    <source>
        <dbReference type="RuleBase" id="RU003465"/>
    </source>
</evidence>
<dbReference type="SUPFAM" id="SSF81606">
    <property type="entry name" value="PP2C-like"/>
    <property type="match status" value="2"/>
</dbReference>
<evidence type="ECO:0000259" key="11">
    <source>
        <dbReference type="PROSITE" id="PS51746"/>
    </source>
</evidence>
<keyword evidence="4" id="KW-0479">Metal-binding</keyword>
<keyword evidence="7 9" id="KW-0904">Protein phosphatase</keyword>
<evidence type="ECO:0000256" key="3">
    <source>
        <dbReference type="ARBA" id="ARBA00013081"/>
    </source>
</evidence>
<comment type="cofactor">
    <cofactor evidence="2">
        <name>Mg(2+)</name>
        <dbReference type="ChEBI" id="CHEBI:18420"/>
    </cofactor>
</comment>
<sequence>MTDICYEDEASWSSRRRRIGVHRCRISPSEMHQTAAAAVEDKEVVHKRNKQEENDIMNCASPPSRSSPDSEAGESVLLDVEVTRDDVDAGVIAVIPSKKTVRETDPRPRYGAASVCGRRRDMEDAVAIHPSFVRKQTEFSREKWHYFGVYDGHGCSHVATRCKERLHEIVQEEALSEKKEEWRKMMERSFTRMDNEVVSWGQTVMSANCRCELQTPDCDAVGSTAVVSVVTPEKIIVANCGDSRAVLCRNGKPVPLSTDHKPDRPDELDRIQKAGGRVIYWDGPRVLGVLAMSRAIGDNYLKPYVSSEPEVTVTDRTEEDEFLILASDGLWDVVTNEAACAMVHMYLSKRGGRGRRRETPECVEEALSEKKEEWRKMMERSFTRMDNEVVSWGQTVMSANCRCELQTPDCDAVGSTAVVSVVTPEKIIVANCGDSRAVLCRNGKPVPLSTDHKPDRPDELDRIQKAGGRVIYWDGPRVLGVLAMSRAIGDNYLKPYVSSEPEVTVTDRTEEDEFLILASDGLWDVVTNEAACAMVHMYLSKRGGRGRRRETPECVEGKDEEEKVVPVVGSKKSGKKGEIADKACTEASVLLTKLALAKHGSDNVSVVVVDLRRRKKRHVAGH</sequence>
<evidence type="ECO:0000313" key="12">
    <source>
        <dbReference type="EMBL" id="KAF2556658.1"/>
    </source>
</evidence>
<dbReference type="PROSITE" id="PS01032">
    <property type="entry name" value="PPM_1"/>
    <property type="match status" value="1"/>
</dbReference>
<keyword evidence="6" id="KW-0460">Magnesium</keyword>
<evidence type="ECO:0000313" key="13">
    <source>
        <dbReference type="Proteomes" id="UP000712281"/>
    </source>
</evidence>
<dbReference type="Proteomes" id="UP000712281">
    <property type="component" value="Unassembled WGS sequence"/>
</dbReference>
<dbReference type="InterPro" id="IPR001932">
    <property type="entry name" value="PPM-type_phosphatase-like_dom"/>
</dbReference>
<evidence type="ECO:0000256" key="7">
    <source>
        <dbReference type="ARBA" id="ARBA00022912"/>
    </source>
</evidence>
<evidence type="ECO:0000256" key="10">
    <source>
        <dbReference type="SAM" id="MobiDB-lite"/>
    </source>
</evidence>
<comment type="similarity">
    <text evidence="9">Belongs to the PP2C family.</text>
</comment>
<evidence type="ECO:0000256" key="6">
    <source>
        <dbReference type="ARBA" id="ARBA00022842"/>
    </source>
</evidence>
<gene>
    <name evidence="12" type="ORF">F2Q68_00013015</name>
</gene>
<accession>A0A8S9HMZ1</accession>
<keyword evidence="5 9" id="KW-0378">Hydrolase</keyword>
<dbReference type="SMART" id="SM00332">
    <property type="entry name" value="PP2Cc"/>
    <property type="match status" value="2"/>
</dbReference>
<dbReference type="InterPro" id="IPR015655">
    <property type="entry name" value="PP2C"/>
</dbReference>
<feature type="domain" description="PPM-type phosphatase" evidence="11">
    <location>
        <begin position="109"/>
        <end position="611"/>
    </location>
</feature>
<dbReference type="Gene3D" id="3.60.40.10">
    <property type="entry name" value="PPM-type phosphatase domain"/>
    <property type="match status" value="2"/>
</dbReference>
<dbReference type="EC" id="3.1.3.16" evidence="3"/>
<dbReference type="CDD" id="cd00143">
    <property type="entry name" value="PP2Cc"/>
    <property type="match status" value="2"/>
</dbReference>
<dbReference type="InterPro" id="IPR036457">
    <property type="entry name" value="PPM-type-like_dom_sf"/>
</dbReference>
<proteinExistence type="inferred from homology"/>
<evidence type="ECO:0000256" key="8">
    <source>
        <dbReference type="ARBA" id="ARBA00023211"/>
    </source>
</evidence>
<dbReference type="GO" id="GO:0046872">
    <property type="term" value="F:metal ion binding"/>
    <property type="evidence" value="ECO:0007669"/>
    <property type="project" value="UniProtKB-KW"/>
</dbReference>
<comment type="cofactor">
    <cofactor evidence="1">
        <name>Mn(2+)</name>
        <dbReference type="ChEBI" id="CHEBI:29035"/>
    </cofactor>
</comment>
<dbReference type="InterPro" id="IPR000222">
    <property type="entry name" value="PP2C_BS"/>
</dbReference>
<organism evidence="12 13">
    <name type="scientific">Brassica cretica</name>
    <name type="common">Mustard</name>
    <dbReference type="NCBI Taxonomy" id="69181"/>
    <lineage>
        <taxon>Eukaryota</taxon>
        <taxon>Viridiplantae</taxon>
        <taxon>Streptophyta</taxon>
        <taxon>Embryophyta</taxon>
        <taxon>Tracheophyta</taxon>
        <taxon>Spermatophyta</taxon>
        <taxon>Magnoliopsida</taxon>
        <taxon>eudicotyledons</taxon>
        <taxon>Gunneridae</taxon>
        <taxon>Pentapetalae</taxon>
        <taxon>rosids</taxon>
        <taxon>malvids</taxon>
        <taxon>Brassicales</taxon>
        <taxon>Brassicaceae</taxon>
        <taxon>Brassiceae</taxon>
        <taxon>Brassica</taxon>
    </lineage>
</organism>
<evidence type="ECO:0000256" key="2">
    <source>
        <dbReference type="ARBA" id="ARBA00001946"/>
    </source>
</evidence>
<evidence type="ECO:0000256" key="1">
    <source>
        <dbReference type="ARBA" id="ARBA00001936"/>
    </source>
</evidence>
<reference evidence="12" key="1">
    <citation type="submission" date="2019-12" db="EMBL/GenBank/DDBJ databases">
        <title>Genome sequencing and annotation of Brassica cretica.</title>
        <authorList>
            <person name="Studholme D.J."/>
            <person name="Sarris P.F."/>
        </authorList>
    </citation>
    <scope>NUCLEOTIDE SEQUENCE</scope>
    <source>
        <strain evidence="12">PFS-001/15</strain>
        <tissue evidence="12">Leaf</tissue>
    </source>
</reference>
<dbReference type="AlphaFoldDB" id="A0A8S9HMZ1"/>
<protein>
    <recommendedName>
        <fullName evidence="3">protein-serine/threonine phosphatase</fullName>
        <ecNumber evidence="3">3.1.3.16</ecNumber>
    </recommendedName>
</protein>